<evidence type="ECO:0000256" key="4">
    <source>
        <dbReference type="PIRSR" id="PIRSR601461-2"/>
    </source>
</evidence>
<feature type="active site" evidence="3">
    <location>
        <position position="172"/>
    </location>
</feature>
<reference evidence="8 9" key="1">
    <citation type="submission" date="2019-12" db="EMBL/GenBank/DDBJ databases">
        <authorList>
            <person name="Floudas D."/>
            <person name="Bentzer J."/>
            <person name="Ahren D."/>
            <person name="Johansson T."/>
            <person name="Persson P."/>
            <person name="Tunlid A."/>
        </authorList>
    </citation>
    <scope>NUCLEOTIDE SEQUENCE [LARGE SCALE GENOMIC DNA]</scope>
    <source>
        <strain evidence="8 9">CBS 102.39</strain>
    </source>
</reference>
<evidence type="ECO:0000256" key="2">
    <source>
        <dbReference type="ARBA" id="ARBA00022750"/>
    </source>
</evidence>
<dbReference type="InterPro" id="IPR001461">
    <property type="entry name" value="Aspartic_peptidase_A1"/>
</dbReference>
<dbReference type="PANTHER" id="PTHR47966:SF75">
    <property type="entry name" value="ENDOPEPTIDASE (CTSD), PUTATIVE (AFU_ORTHOLOGUE AFUA_4G07040)-RELATED"/>
    <property type="match status" value="1"/>
</dbReference>
<evidence type="ECO:0000313" key="9">
    <source>
        <dbReference type="Proteomes" id="UP000521872"/>
    </source>
</evidence>
<dbReference type="CDD" id="cd05471">
    <property type="entry name" value="pepsin_like"/>
    <property type="match status" value="1"/>
</dbReference>
<dbReference type="GO" id="GO:0004190">
    <property type="term" value="F:aspartic-type endopeptidase activity"/>
    <property type="evidence" value="ECO:0007669"/>
    <property type="project" value="UniProtKB-KW"/>
</dbReference>
<dbReference type="EMBL" id="JAACJL010000045">
    <property type="protein sequence ID" value="KAF4613596.1"/>
    <property type="molecule type" value="Genomic_DNA"/>
</dbReference>
<dbReference type="PANTHER" id="PTHR47966">
    <property type="entry name" value="BETA-SITE APP-CLEAVING ENZYME, ISOFORM A-RELATED"/>
    <property type="match status" value="1"/>
</dbReference>
<dbReference type="SUPFAM" id="SSF50630">
    <property type="entry name" value="Acid proteases"/>
    <property type="match status" value="1"/>
</dbReference>
<evidence type="ECO:0000256" key="3">
    <source>
        <dbReference type="PIRSR" id="PIRSR601461-1"/>
    </source>
</evidence>
<keyword evidence="5" id="KW-0378">Hydrolase</keyword>
<dbReference type="AlphaFoldDB" id="A0A8H4QMN5"/>
<feature type="active site" evidence="3">
    <location>
        <position position="362"/>
    </location>
</feature>
<protein>
    <recommendedName>
        <fullName evidence="7">Peptidase A1 domain-containing protein</fullName>
    </recommendedName>
</protein>
<dbReference type="Proteomes" id="UP000521872">
    <property type="component" value="Unassembled WGS sequence"/>
</dbReference>
<dbReference type="InterPro" id="IPR001969">
    <property type="entry name" value="Aspartic_peptidase_AS"/>
</dbReference>
<feature type="chain" id="PRO_5034491355" description="Peptidase A1 domain-containing protein" evidence="6">
    <location>
        <begin position="26"/>
        <end position="476"/>
    </location>
</feature>
<dbReference type="InterPro" id="IPR021109">
    <property type="entry name" value="Peptidase_aspartic_dom_sf"/>
</dbReference>
<accession>A0A8H4QMN5</accession>
<comment type="similarity">
    <text evidence="1 5">Belongs to the peptidase A1 family.</text>
</comment>
<sequence length="476" mass="51711">MIRFNEHSVFSLLAFILLLSSRVIAVPAATPKPSFVSIPLTPASNSSEELQGPVVLQQHINRGLRRLARMTGRQSPSDYDLLSAIRNRILNLPSGRRSHYKLDKINETLAALHQRLHAKTPGSVATRDEDSVLSTNASSIHNTHLSIEAQDYGYMAQLKIGSNQTVFTLLVDSGSSDLWVPAEGCHGDDGGDCGPHTALGPHVSKTFNATKQPWSINYVSGAVSGYLVRDDVTIAGLKMTAHEFGVATNETKDFTPDSIPFDGLLGTGKDTLSRQGVPTLLTSLYKAKRISAPIISYKLPRWADFKNDGEMTLGGMDPQHYDPKTVVTMKNINTFGYWAVDVGAVQIGSTDLKWSNRTILMDTGTTLMIAPQADVDAIHSHIPGSKRDDSGSWTVPCNMTTVLSLTIGGKKFPLDPRDIAFFQVEGGSPDCMSGIAAGGVGPFYQNNDWLVGDVFLKNVYFSTDDEKNTVTIAKQK</sequence>
<name>A0A8H4QMN5_9AGAR</name>
<keyword evidence="2 5" id="KW-0064">Aspartyl protease</keyword>
<keyword evidence="5" id="KW-0645">Protease</keyword>
<gene>
    <name evidence="8" type="ORF">D9613_007890</name>
</gene>
<evidence type="ECO:0000313" key="8">
    <source>
        <dbReference type="EMBL" id="KAF4613596.1"/>
    </source>
</evidence>
<feature type="domain" description="Peptidase A1" evidence="7">
    <location>
        <begin position="154"/>
        <end position="473"/>
    </location>
</feature>
<dbReference type="InterPro" id="IPR033121">
    <property type="entry name" value="PEPTIDASE_A1"/>
</dbReference>
<dbReference type="PROSITE" id="PS00141">
    <property type="entry name" value="ASP_PROTEASE"/>
    <property type="match status" value="1"/>
</dbReference>
<comment type="caution">
    <text evidence="8">The sequence shown here is derived from an EMBL/GenBank/DDBJ whole genome shotgun (WGS) entry which is preliminary data.</text>
</comment>
<dbReference type="PROSITE" id="PS51767">
    <property type="entry name" value="PEPTIDASE_A1"/>
    <property type="match status" value="1"/>
</dbReference>
<proteinExistence type="inferred from homology"/>
<evidence type="ECO:0000256" key="5">
    <source>
        <dbReference type="RuleBase" id="RU000454"/>
    </source>
</evidence>
<keyword evidence="6" id="KW-0732">Signal</keyword>
<organism evidence="8 9">
    <name type="scientific">Agrocybe pediades</name>
    <dbReference type="NCBI Taxonomy" id="84607"/>
    <lineage>
        <taxon>Eukaryota</taxon>
        <taxon>Fungi</taxon>
        <taxon>Dikarya</taxon>
        <taxon>Basidiomycota</taxon>
        <taxon>Agaricomycotina</taxon>
        <taxon>Agaricomycetes</taxon>
        <taxon>Agaricomycetidae</taxon>
        <taxon>Agaricales</taxon>
        <taxon>Agaricineae</taxon>
        <taxon>Strophariaceae</taxon>
        <taxon>Agrocybe</taxon>
    </lineage>
</organism>
<evidence type="ECO:0000256" key="6">
    <source>
        <dbReference type="SAM" id="SignalP"/>
    </source>
</evidence>
<dbReference type="PRINTS" id="PR00792">
    <property type="entry name" value="PEPSIN"/>
</dbReference>
<feature type="disulfide bond" evidence="4">
    <location>
        <begin position="185"/>
        <end position="193"/>
    </location>
</feature>
<dbReference type="GO" id="GO:0006508">
    <property type="term" value="P:proteolysis"/>
    <property type="evidence" value="ECO:0007669"/>
    <property type="project" value="UniProtKB-KW"/>
</dbReference>
<dbReference type="Pfam" id="PF00026">
    <property type="entry name" value="Asp"/>
    <property type="match status" value="1"/>
</dbReference>
<keyword evidence="4" id="KW-1015">Disulfide bond</keyword>
<keyword evidence="9" id="KW-1185">Reference proteome</keyword>
<dbReference type="InterPro" id="IPR034164">
    <property type="entry name" value="Pepsin-like_dom"/>
</dbReference>
<evidence type="ECO:0000259" key="7">
    <source>
        <dbReference type="PROSITE" id="PS51767"/>
    </source>
</evidence>
<evidence type="ECO:0000256" key="1">
    <source>
        <dbReference type="ARBA" id="ARBA00007447"/>
    </source>
</evidence>
<dbReference type="Gene3D" id="2.40.70.10">
    <property type="entry name" value="Acid Proteases"/>
    <property type="match status" value="2"/>
</dbReference>
<feature type="signal peptide" evidence="6">
    <location>
        <begin position="1"/>
        <end position="25"/>
    </location>
</feature>